<dbReference type="AlphaFoldDB" id="A0A7S4G6M4"/>
<proteinExistence type="predicted"/>
<accession>A0A7S4G6M4</accession>
<protein>
    <submittedName>
        <fullName evidence="2">Uncharacterized protein</fullName>
    </submittedName>
</protein>
<feature type="region of interest" description="Disordered" evidence="1">
    <location>
        <begin position="123"/>
        <end position="174"/>
    </location>
</feature>
<feature type="region of interest" description="Disordered" evidence="1">
    <location>
        <begin position="34"/>
        <end position="82"/>
    </location>
</feature>
<evidence type="ECO:0000256" key="1">
    <source>
        <dbReference type="SAM" id="MobiDB-lite"/>
    </source>
</evidence>
<organism evidence="2">
    <name type="scientific">Eutreptiella gymnastica</name>
    <dbReference type="NCBI Taxonomy" id="73025"/>
    <lineage>
        <taxon>Eukaryota</taxon>
        <taxon>Discoba</taxon>
        <taxon>Euglenozoa</taxon>
        <taxon>Euglenida</taxon>
        <taxon>Spirocuta</taxon>
        <taxon>Euglenophyceae</taxon>
        <taxon>Eutreptiales</taxon>
        <taxon>Eutreptiaceae</taxon>
        <taxon>Eutreptiella</taxon>
    </lineage>
</organism>
<feature type="compositionally biased region" description="Basic and acidic residues" evidence="1">
    <location>
        <begin position="157"/>
        <end position="174"/>
    </location>
</feature>
<feature type="compositionally biased region" description="Low complexity" evidence="1">
    <location>
        <begin position="54"/>
        <end position="68"/>
    </location>
</feature>
<sequence>MSLWQRIWGSIASFGGKFGPIKQRPEDVIRLRSQGKMGARGQILSQRRMPRPDGAGTTQTQAEGGSQSEQTARKRAVSMKRMEQEAELLRKLAERANALQAMQKRHKQQHLDRQRAVLLAMQQEMQSSTRDESPVLAVDTDPLPTPQGPPLNSDAEAPTKPEDADRVRPSDVSK</sequence>
<name>A0A7S4G6M4_9EUGL</name>
<dbReference type="EMBL" id="HBJA01110832">
    <property type="protein sequence ID" value="CAE0826961.1"/>
    <property type="molecule type" value="Transcribed_RNA"/>
</dbReference>
<gene>
    <name evidence="2" type="ORF">EGYM00163_LOCUS38222</name>
</gene>
<evidence type="ECO:0000313" key="2">
    <source>
        <dbReference type="EMBL" id="CAE0826961.1"/>
    </source>
</evidence>
<reference evidence="2" key="1">
    <citation type="submission" date="2021-01" db="EMBL/GenBank/DDBJ databases">
        <authorList>
            <person name="Corre E."/>
            <person name="Pelletier E."/>
            <person name="Niang G."/>
            <person name="Scheremetjew M."/>
            <person name="Finn R."/>
            <person name="Kale V."/>
            <person name="Holt S."/>
            <person name="Cochrane G."/>
            <person name="Meng A."/>
            <person name="Brown T."/>
            <person name="Cohen L."/>
        </authorList>
    </citation>
    <scope>NUCLEOTIDE SEQUENCE</scope>
    <source>
        <strain evidence="2">CCMP1594</strain>
    </source>
</reference>